<evidence type="ECO:0000313" key="2">
    <source>
        <dbReference type="EMBL" id="KAH0558560.1"/>
    </source>
</evidence>
<dbReference type="AlphaFoldDB" id="A0AAV7IW97"/>
<feature type="compositionally biased region" description="Acidic residues" evidence="1">
    <location>
        <begin position="303"/>
        <end position="318"/>
    </location>
</feature>
<keyword evidence="3" id="KW-1185">Reference proteome</keyword>
<feature type="compositionally biased region" description="Acidic residues" evidence="1">
    <location>
        <begin position="251"/>
        <end position="262"/>
    </location>
</feature>
<reference evidence="2 3" key="1">
    <citation type="journal article" date="2021" name="J. Hered.">
        <title>A chromosome-level genome assembly of the parasitoid wasp, Cotesia glomerata (Hymenoptera: Braconidae).</title>
        <authorList>
            <person name="Pinto B.J."/>
            <person name="Weis J.J."/>
            <person name="Gamble T."/>
            <person name="Ode P.J."/>
            <person name="Paul R."/>
            <person name="Zaspel J.M."/>
        </authorList>
    </citation>
    <scope>NUCLEOTIDE SEQUENCE [LARGE SCALE GENOMIC DNA]</scope>
    <source>
        <strain evidence="2">CgM1</strain>
    </source>
</reference>
<dbReference type="EMBL" id="JAHXZJ010000613">
    <property type="protein sequence ID" value="KAH0558560.1"/>
    <property type="molecule type" value="Genomic_DNA"/>
</dbReference>
<name>A0AAV7IW97_COTGL</name>
<dbReference type="Proteomes" id="UP000826195">
    <property type="component" value="Unassembled WGS sequence"/>
</dbReference>
<feature type="compositionally biased region" description="Pro residues" evidence="1">
    <location>
        <begin position="219"/>
        <end position="230"/>
    </location>
</feature>
<organism evidence="2 3">
    <name type="scientific">Cotesia glomerata</name>
    <name type="common">Lepidopteran parasitic wasp</name>
    <name type="synonym">Apanteles glomeratus</name>
    <dbReference type="NCBI Taxonomy" id="32391"/>
    <lineage>
        <taxon>Eukaryota</taxon>
        <taxon>Metazoa</taxon>
        <taxon>Ecdysozoa</taxon>
        <taxon>Arthropoda</taxon>
        <taxon>Hexapoda</taxon>
        <taxon>Insecta</taxon>
        <taxon>Pterygota</taxon>
        <taxon>Neoptera</taxon>
        <taxon>Endopterygota</taxon>
        <taxon>Hymenoptera</taxon>
        <taxon>Apocrita</taxon>
        <taxon>Ichneumonoidea</taxon>
        <taxon>Braconidae</taxon>
        <taxon>Microgastrinae</taxon>
        <taxon>Cotesia</taxon>
    </lineage>
</organism>
<protein>
    <submittedName>
        <fullName evidence="2">Uncharacterized protein</fullName>
    </submittedName>
</protein>
<comment type="caution">
    <text evidence="2">The sequence shown here is derived from an EMBL/GenBank/DDBJ whole genome shotgun (WGS) entry which is preliminary data.</text>
</comment>
<accession>A0AAV7IW97</accession>
<feature type="compositionally biased region" description="Low complexity" evidence="1">
    <location>
        <begin position="185"/>
        <end position="197"/>
    </location>
</feature>
<proteinExistence type="predicted"/>
<sequence length="396" mass="45893">MTDWRLIERYIDYDLLQLTLAVRDGISLTNLPIISIGGLATTFVLRHDLEAWFFRLFGMHNITDRRYCTLNDYDINIFLNLNIDNLDDGLQVHNVSVEPPPQPPTPSLPTPSTIADQIARISRYYSWAQEPMGMRQMIGRWLLQSSTEMLQQQQLYQHQRYEEEEQQQLERRQGRRRQRIRELSRSSNESPLSSQRRAWFNKEELNASSRSHVRRRLMSPPPPPPPPLSPQPGTSRGFPGLNLQRLRYHDDDSDDDDDEEELNVSPPRVRRRLMSPPPSLPEPGTSRGLPGLNLQRLRFHDNDSDDDDGYIADNESDNTQEPSRGRQIEEEEEGKTADSLCRYCKASFTIDSSSAAIRDYAESLASTEIISRSTTTEEHFVSTFYDIRENMDIQIR</sequence>
<evidence type="ECO:0000313" key="3">
    <source>
        <dbReference type="Proteomes" id="UP000826195"/>
    </source>
</evidence>
<feature type="region of interest" description="Disordered" evidence="1">
    <location>
        <begin position="166"/>
        <end position="336"/>
    </location>
</feature>
<evidence type="ECO:0000256" key="1">
    <source>
        <dbReference type="SAM" id="MobiDB-lite"/>
    </source>
</evidence>
<gene>
    <name evidence="2" type="ORF">KQX54_000111</name>
</gene>